<dbReference type="SMART" id="SM00703">
    <property type="entry name" value="NRF"/>
    <property type="match status" value="1"/>
</dbReference>
<organism evidence="5">
    <name type="scientific">Brugia pahangi</name>
    <name type="common">Filarial nematode worm</name>
    <dbReference type="NCBI Taxonomy" id="6280"/>
    <lineage>
        <taxon>Eukaryota</taxon>
        <taxon>Metazoa</taxon>
        <taxon>Ecdysozoa</taxon>
        <taxon>Nematoda</taxon>
        <taxon>Chromadorea</taxon>
        <taxon>Rhabditida</taxon>
        <taxon>Spirurina</taxon>
        <taxon>Spiruromorpha</taxon>
        <taxon>Filarioidea</taxon>
        <taxon>Onchocercidae</taxon>
        <taxon>Brugia</taxon>
    </lineage>
</organism>
<dbReference type="Pfam" id="PF01757">
    <property type="entry name" value="Acyl_transf_3"/>
    <property type="match status" value="1"/>
</dbReference>
<feature type="transmembrane region" description="Helical" evidence="1">
    <location>
        <begin position="611"/>
        <end position="631"/>
    </location>
</feature>
<keyword evidence="1" id="KW-0812">Transmembrane</keyword>
<dbReference type="InterPro" id="IPR002656">
    <property type="entry name" value="Acyl_transf_3_dom"/>
</dbReference>
<dbReference type="PANTHER" id="PTHR11161:SF65">
    <property type="entry name" value="NOSE RESISTANT TO FLUOXETINE PROTEIN 6"/>
    <property type="match status" value="1"/>
</dbReference>
<evidence type="ECO:0000313" key="5">
    <source>
        <dbReference type="WBParaSite" id="BPAG_0000793401-mRNA-1"/>
    </source>
</evidence>
<feature type="transmembrane region" description="Helical" evidence="1">
    <location>
        <begin position="582"/>
        <end position="604"/>
    </location>
</feature>
<sequence length="898" mass="103454">MNINALLLKHLLADYGRPEAVHGIYRKSSQQRWQDFLGKVVAKVFGRLTLKIFPLLLVIADDFLEEEIRLENKKDSDNVLGAFVTEFFADSQWQLIIDLDFFKTLFLHPTSKFEKALKTGDESYIKRLLTLLEPLKEYDVSSPCLADIAYFLWTAMDYTRSNERSGCTNCTCEFHMRNHQNHRWIFNVLDAMGKVPAGILSGNNLWIGSWSACRRISVIKNRQQQKWSGQYCLASFQPYSSADPFKSIASSPIKNSNVHCSSSNIWPSNETSDENDRCFTLIPLLNYGICTPDSCTNYDVKKIFELGHFLIFKLMHLQVYKSAESAIGRQIVCNVDIICRNNLPHFQLSHDSSSLIVLFFVLFILVLMLFGTLYDYLVYQTELKNDEDEMYNKKQNWFLKVLLAFSIYTNGRNILKTEKRSNQIHCLHGTRVLSMFWIILGHSYYYIISSLTVDNLLPAMIAFPQKIFNLIIVQAPLAVDSFFYLSGMLTSYLFMRKFEAEAAKGRSIYSLDMWSLFYIHRYIRLTPIYLMIMVLDVTLFTHFSDGPFWRPIEANYCRKSWWTNLIYMNNFLLQDVEVCMGWTWYMANDMQFHILSPVLLILLYRNQLVGIIIALSLITVSSLAHLFIILANNYPPAPILTAKLQLVQDLSTYWPDVYVKPYIRCNPYIIGILVGYAVYKCTLRPTFPKWKVVAGWMLSTVLGLLAVFGLYNYARTGDISDPARIIYALFGRNAYALSLAWVTFACATGYGGAVNNILGWRAWIPLSRITFCAYLIHPILLQIYYLSRPHAFHFTTVYQMACSSITFLYQFAIAVAMAYFTGLFLSLAFEVPVSNLETLLIDKIMEKIKAHRRRKPPRVKVQFGVVNNDDVDNMVLKEAIIESCTADAVLNKKQPTRS</sequence>
<dbReference type="EMBL" id="UZAD01013129">
    <property type="protein sequence ID" value="VDN89082.1"/>
    <property type="molecule type" value="Genomic_DNA"/>
</dbReference>
<keyword evidence="1" id="KW-0472">Membrane</keyword>
<feature type="domain" description="Nose resistant-to-fluoxetine protein N-terminal" evidence="2">
    <location>
        <begin position="141"/>
        <end position="323"/>
    </location>
</feature>
<accession>A0A0N4TI85</accession>
<gene>
    <name evidence="3" type="ORF">BPAG_LOCUS7896</name>
</gene>
<dbReference type="STRING" id="6280.A0A0N4TI85"/>
<evidence type="ECO:0000313" key="3">
    <source>
        <dbReference type="EMBL" id="VDN89082.1"/>
    </source>
</evidence>
<dbReference type="Proteomes" id="UP000278627">
    <property type="component" value="Unassembled WGS sequence"/>
</dbReference>
<keyword evidence="4" id="KW-1185">Reference proteome</keyword>
<evidence type="ECO:0000256" key="1">
    <source>
        <dbReference type="SAM" id="Phobius"/>
    </source>
</evidence>
<proteinExistence type="predicted"/>
<reference evidence="3 4" key="2">
    <citation type="submission" date="2018-11" db="EMBL/GenBank/DDBJ databases">
        <authorList>
            <consortium name="Pathogen Informatics"/>
        </authorList>
    </citation>
    <scope>NUCLEOTIDE SEQUENCE [LARGE SCALE GENOMIC DNA]</scope>
</reference>
<feature type="transmembrane region" description="Helical" evidence="1">
    <location>
        <begin position="467"/>
        <end position="494"/>
    </location>
</feature>
<keyword evidence="1" id="KW-1133">Transmembrane helix</keyword>
<feature type="transmembrane region" description="Helical" evidence="1">
    <location>
        <begin position="734"/>
        <end position="754"/>
    </location>
</feature>
<protein>
    <submittedName>
        <fullName evidence="5">NRF domain-containing protein</fullName>
    </submittedName>
</protein>
<name>A0A0N4TI85_BRUPA</name>
<feature type="transmembrane region" description="Helical" evidence="1">
    <location>
        <begin position="522"/>
        <end position="543"/>
    </location>
</feature>
<dbReference type="Pfam" id="PF20146">
    <property type="entry name" value="NRF"/>
    <property type="match status" value="1"/>
</dbReference>
<dbReference type="PANTHER" id="PTHR11161">
    <property type="entry name" value="O-ACYLTRANSFERASE"/>
    <property type="match status" value="1"/>
</dbReference>
<dbReference type="WBParaSite" id="BPAG_0000793401-mRNA-1">
    <property type="protein sequence ID" value="BPAG_0000793401-mRNA-1"/>
    <property type="gene ID" value="BPAG_0000793401"/>
</dbReference>
<feature type="transmembrane region" description="Helical" evidence="1">
    <location>
        <begin position="355"/>
        <end position="377"/>
    </location>
</feature>
<feature type="transmembrane region" description="Helical" evidence="1">
    <location>
        <begin position="691"/>
        <end position="714"/>
    </location>
</feature>
<feature type="transmembrane region" description="Helical" evidence="1">
    <location>
        <begin position="766"/>
        <end position="787"/>
    </location>
</feature>
<dbReference type="InterPro" id="IPR052728">
    <property type="entry name" value="O2_lipid_transport_reg"/>
</dbReference>
<dbReference type="GO" id="GO:0016747">
    <property type="term" value="F:acyltransferase activity, transferring groups other than amino-acyl groups"/>
    <property type="evidence" value="ECO:0007669"/>
    <property type="project" value="InterPro"/>
</dbReference>
<evidence type="ECO:0000313" key="4">
    <source>
        <dbReference type="Proteomes" id="UP000278627"/>
    </source>
</evidence>
<reference evidence="5" key="1">
    <citation type="submission" date="2017-02" db="UniProtKB">
        <authorList>
            <consortium name="WormBaseParasite"/>
        </authorList>
    </citation>
    <scope>IDENTIFICATION</scope>
</reference>
<feature type="transmembrane region" description="Helical" evidence="1">
    <location>
        <begin position="807"/>
        <end position="829"/>
    </location>
</feature>
<dbReference type="InterPro" id="IPR006621">
    <property type="entry name" value="Nose-resist-to-fluoxetine_N"/>
</dbReference>
<evidence type="ECO:0000259" key="2">
    <source>
        <dbReference type="SMART" id="SM00703"/>
    </source>
</evidence>
<dbReference type="AlphaFoldDB" id="A0A0N4TI85"/>
<feature type="transmembrane region" description="Helical" evidence="1">
    <location>
        <begin position="427"/>
        <end position="447"/>
    </location>
</feature>